<dbReference type="HOGENOM" id="CLU_015217_2_0_1"/>
<evidence type="ECO:0000256" key="4">
    <source>
        <dbReference type="SAM" id="MobiDB-lite"/>
    </source>
</evidence>
<protein>
    <recommendedName>
        <fullName evidence="5">Exocyst component Exo84 C-terminal domain-containing protein</fullName>
    </recommendedName>
</protein>
<dbReference type="PANTHER" id="PTHR21426">
    <property type="entry name" value="EXOCYST COMPLEX COMPONENT 8"/>
    <property type="match status" value="1"/>
</dbReference>
<dbReference type="PANTHER" id="PTHR21426:SF13">
    <property type="entry name" value="OS08G0566700 PROTEIN"/>
    <property type="match status" value="1"/>
</dbReference>
<accession>U5D8W2</accession>
<dbReference type="OMA" id="CHHFIRH"/>
<feature type="region of interest" description="Disordered" evidence="4">
    <location>
        <begin position="1"/>
        <end position="39"/>
    </location>
</feature>
<evidence type="ECO:0000256" key="1">
    <source>
        <dbReference type="ARBA" id="ARBA00007210"/>
    </source>
</evidence>
<comment type="similarity">
    <text evidence="1">Belongs to the EXO84 family.</text>
</comment>
<dbReference type="Gramene" id="ERN18919">
    <property type="protein sequence ID" value="ERN18919"/>
    <property type="gene ID" value="AMTR_s00067p00178840"/>
</dbReference>
<dbReference type="Proteomes" id="UP000017836">
    <property type="component" value="Unassembled WGS sequence"/>
</dbReference>
<name>U5D8W2_AMBTC</name>
<dbReference type="eggNOG" id="KOG2215">
    <property type="taxonomic scope" value="Eukaryota"/>
</dbReference>
<dbReference type="InterPro" id="IPR016159">
    <property type="entry name" value="Cullin_repeat-like_dom_sf"/>
</dbReference>
<dbReference type="AlphaFoldDB" id="U5D8W2"/>
<dbReference type="GO" id="GO:0008104">
    <property type="term" value="P:intracellular protein localization"/>
    <property type="evidence" value="ECO:0000318"/>
    <property type="project" value="GO_Central"/>
</dbReference>
<dbReference type="InterPro" id="IPR032403">
    <property type="entry name" value="Exo84_C"/>
</dbReference>
<keyword evidence="2" id="KW-0813">Transport</keyword>
<evidence type="ECO:0000256" key="3">
    <source>
        <dbReference type="ARBA" id="ARBA00022483"/>
    </source>
</evidence>
<dbReference type="EMBL" id="KI392078">
    <property type="protein sequence ID" value="ERN18919.1"/>
    <property type="molecule type" value="Genomic_DNA"/>
</dbReference>
<dbReference type="InterPro" id="IPR042560">
    <property type="entry name" value="Exo84_C_2"/>
</dbReference>
<dbReference type="SUPFAM" id="SSF74788">
    <property type="entry name" value="Cullin repeat-like"/>
    <property type="match status" value="1"/>
</dbReference>
<evidence type="ECO:0000256" key="2">
    <source>
        <dbReference type="ARBA" id="ARBA00022448"/>
    </source>
</evidence>
<dbReference type="Gene3D" id="1.20.58.1220">
    <property type="entry name" value="Exo84p, C-terminal helical domain"/>
    <property type="match status" value="1"/>
</dbReference>
<keyword evidence="3" id="KW-0268">Exocytosis</keyword>
<gene>
    <name evidence="6" type="ORF">AMTR_s00067p00178840</name>
</gene>
<dbReference type="GO" id="GO:0006887">
    <property type="term" value="P:exocytosis"/>
    <property type="evidence" value="ECO:0007669"/>
    <property type="project" value="UniProtKB-KW"/>
</dbReference>
<dbReference type="GO" id="GO:0000145">
    <property type="term" value="C:exocyst"/>
    <property type="evidence" value="ECO:0000318"/>
    <property type="project" value="GO_Central"/>
</dbReference>
<dbReference type="Pfam" id="PF16528">
    <property type="entry name" value="Exo84_C"/>
    <property type="match status" value="1"/>
</dbReference>
<dbReference type="GO" id="GO:0006893">
    <property type="term" value="P:Golgi to plasma membrane transport"/>
    <property type="evidence" value="ECO:0000318"/>
    <property type="project" value="GO_Central"/>
</dbReference>
<sequence>MEDLPSDSSSSYDRFEDHENGDSGDDIAEDSFNSGYTDDSELKTMTAKGISRLCSELQELRRKSSEDFQRSISSNYSAFIGIFKEARDLEKELMELGHHASTQRKLVKDLTNNIYIEVLSEETVEAIIGETVDVEPHPLSKLEIYTNSISEILDSLLVEHRVDEALVIIEDQPEVLRSLEDEDEFPPQALLFFDSAISERRFRLAEQLAQVAEHPRVCAPEFYKALSGLCRLEDSHRTHLLLLKIFHSKLASSIRELHFTKPFLHGTYGKQLVKLVFTLISQAARSSQSIFGETSPYASELVQWAREEIEAFVHVFSKYAVSISETTGGLDLALEAMELALSCCSLLESEGIYLCPYLIKNVRPCMKRAFNAHMDHYKKVIAIFAANDGWVLGTFPISGILEQQFSDMDNADNLEFYLLTSSGRKFVTMIQAIMEDAFPLVTNFQMENPILDGLADLFYLYIDILRRAISINRDTIERGVQRFNPAKTLSQQLSLLANSLSLTTHVFLNIATNKFGFTKLFDEDCPEKKEISNWMTSIQKASDQLIDYFCQHFVDKVMSANDIGVRLDSGSYVNVEGEGESLDEDLMPSSAFQV</sequence>
<evidence type="ECO:0000313" key="7">
    <source>
        <dbReference type="Proteomes" id="UP000017836"/>
    </source>
</evidence>
<dbReference type="InterPro" id="IPR033961">
    <property type="entry name" value="Exo84"/>
</dbReference>
<reference evidence="7" key="1">
    <citation type="journal article" date="2013" name="Science">
        <title>The Amborella genome and the evolution of flowering plants.</title>
        <authorList>
            <consortium name="Amborella Genome Project"/>
        </authorList>
    </citation>
    <scope>NUCLEOTIDE SEQUENCE [LARGE SCALE GENOMIC DNA]</scope>
</reference>
<evidence type="ECO:0000259" key="5">
    <source>
        <dbReference type="Pfam" id="PF16528"/>
    </source>
</evidence>
<proteinExistence type="inferred from homology"/>
<feature type="compositionally biased region" description="Polar residues" evidence="4">
    <location>
        <begin position="1"/>
        <end position="12"/>
    </location>
</feature>
<keyword evidence="7" id="KW-1185">Reference proteome</keyword>
<organism evidence="6 7">
    <name type="scientific">Amborella trichopoda</name>
    <dbReference type="NCBI Taxonomy" id="13333"/>
    <lineage>
        <taxon>Eukaryota</taxon>
        <taxon>Viridiplantae</taxon>
        <taxon>Streptophyta</taxon>
        <taxon>Embryophyta</taxon>
        <taxon>Tracheophyta</taxon>
        <taxon>Spermatophyta</taxon>
        <taxon>Magnoliopsida</taxon>
        <taxon>Amborellales</taxon>
        <taxon>Amborellaceae</taxon>
        <taxon>Amborella</taxon>
    </lineage>
</organism>
<dbReference type="STRING" id="13333.U5D8W2"/>
<feature type="domain" description="Exocyst component Exo84 C-terminal" evidence="5">
    <location>
        <begin position="151"/>
        <end position="351"/>
    </location>
</feature>
<evidence type="ECO:0000313" key="6">
    <source>
        <dbReference type="EMBL" id="ERN18919.1"/>
    </source>
</evidence>